<evidence type="ECO:0000313" key="7">
    <source>
        <dbReference type="Proteomes" id="UP000655588"/>
    </source>
</evidence>
<reference evidence="6" key="1">
    <citation type="submission" date="2019-11" db="EMBL/GenBank/DDBJ databases">
        <title>The nuclear and mitochondrial genomes of Frieseomelitta varia - a highly eusocial stingless bee (Meliponini) with a permanently sterile worker caste.</title>
        <authorList>
            <person name="Freitas F.C.P."/>
            <person name="Lourenco A.P."/>
            <person name="Nunes F.M.F."/>
            <person name="Paschoal A.R."/>
            <person name="Abreu F.C.P."/>
            <person name="Barbin F.O."/>
            <person name="Bataglia L."/>
            <person name="Cardoso-Junior C.A.M."/>
            <person name="Cervoni M.S."/>
            <person name="Silva S.R."/>
            <person name="Dalarmi F."/>
            <person name="Del Lama M.A."/>
            <person name="Depintor T.S."/>
            <person name="Ferreira K.M."/>
            <person name="Goria P.S."/>
            <person name="Jaskot M.C."/>
            <person name="Lago D.C."/>
            <person name="Luna-Lucena D."/>
            <person name="Moda L.M."/>
            <person name="Nascimento L."/>
            <person name="Pedrino M."/>
            <person name="Rabico F.O."/>
            <person name="Sanches F.C."/>
            <person name="Santos D.E."/>
            <person name="Santos C.G."/>
            <person name="Vieira J."/>
            <person name="Lopes T.F."/>
            <person name="Barchuk A.R."/>
            <person name="Hartfelder K."/>
            <person name="Simoes Z.L.P."/>
            <person name="Bitondi M.M.G."/>
            <person name="Pinheiro D.G."/>
        </authorList>
    </citation>
    <scope>NUCLEOTIDE SEQUENCE</scope>
    <source>
        <strain evidence="6">USP_RPSP 00005682</strain>
        <tissue evidence="6">Whole individual</tissue>
    </source>
</reference>
<feature type="region of interest" description="Disordered" evidence="4">
    <location>
        <begin position="1"/>
        <end position="24"/>
    </location>
</feature>
<dbReference type="AlphaFoldDB" id="A0A833SH91"/>
<dbReference type="InterPro" id="IPR023210">
    <property type="entry name" value="NADP_OxRdtase_dom"/>
</dbReference>
<dbReference type="Proteomes" id="UP000655588">
    <property type="component" value="Unassembled WGS sequence"/>
</dbReference>
<gene>
    <name evidence="6" type="ORF">E2986_13645</name>
</gene>
<evidence type="ECO:0000313" key="6">
    <source>
        <dbReference type="EMBL" id="KAF3428647.1"/>
    </source>
</evidence>
<evidence type="ECO:0000256" key="2">
    <source>
        <dbReference type="ARBA" id="ARBA00022857"/>
    </source>
</evidence>
<dbReference type="GO" id="GO:1901379">
    <property type="term" value="P:regulation of potassium ion transmembrane transport"/>
    <property type="evidence" value="ECO:0007669"/>
    <property type="project" value="TreeGrafter"/>
</dbReference>
<evidence type="ECO:0000256" key="1">
    <source>
        <dbReference type="ARBA" id="ARBA00006515"/>
    </source>
</evidence>
<dbReference type="GO" id="GO:0016491">
    <property type="term" value="F:oxidoreductase activity"/>
    <property type="evidence" value="ECO:0007669"/>
    <property type="project" value="UniProtKB-KW"/>
</dbReference>
<dbReference type="GO" id="GO:0015459">
    <property type="term" value="F:potassium channel regulator activity"/>
    <property type="evidence" value="ECO:0007669"/>
    <property type="project" value="TreeGrafter"/>
</dbReference>
<dbReference type="PANTHER" id="PTHR43150:SF2">
    <property type="entry name" value="HYPERKINETIC, ISOFORM M"/>
    <property type="match status" value="1"/>
</dbReference>
<dbReference type="GO" id="GO:0008076">
    <property type="term" value="C:voltage-gated potassium channel complex"/>
    <property type="evidence" value="ECO:0007669"/>
    <property type="project" value="TreeGrafter"/>
</dbReference>
<proteinExistence type="inferred from homology"/>
<evidence type="ECO:0000256" key="4">
    <source>
        <dbReference type="SAM" id="MobiDB-lite"/>
    </source>
</evidence>
<dbReference type="Gene3D" id="3.20.20.100">
    <property type="entry name" value="NADP-dependent oxidoreductase domain"/>
    <property type="match status" value="1"/>
</dbReference>
<dbReference type="SUPFAM" id="SSF51430">
    <property type="entry name" value="NAD(P)-linked oxidoreductase"/>
    <property type="match status" value="1"/>
</dbReference>
<feature type="domain" description="NADP-dependent oxidoreductase" evidence="5">
    <location>
        <begin position="28"/>
        <end position="98"/>
    </location>
</feature>
<dbReference type="InterPro" id="IPR005399">
    <property type="entry name" value="K_chnl_volt-dep_bsu_KCNAB-rel"/>
</dbReference>
<dbReference type="EMBL" id="WNWW01000208">
    <property type="protein sequence ID" value="KAF3428647.1"/>
    <property type="molecule type" value="Genomic_DNA"/>
</dbReference>
<keyword evidence="3" id="KW-0560">Oxidoreductase</keyword>
<dbReference type="PANTHER" id="PTHR43150">
    <property type="entry name" value="HYPERKINETIC, ISOFORM M"/>
    <property type="match status" value="1"/>
</dbReference>
<dbReference type="InterPro" id="IPR036812">
    <property type="entry name" value="NAD(P)_OxRdtase_dom_sf"/>
</dbReference>
<protein>
    <recommendedName>
        <fullName evidence="5">NADP-dependent oxidoreductase domain-containing protein</fullName>
    </recommendedName>
</protein>
<dbReference type="Pfam" id="PF00248">
    <property type="entry name" value="Aldo_ket_red"/>
    <property type="match status" value="1"/>
</dbReference>
<evidence type="ECO:0000256" key="3">
    <source>
        <dbReference type="ARBA" id="ARBA00023002"/>
    </source>
</evidence>
<keyword evidence="2" id="KW-0521">NADP</keyword>
<feature type="compositionally biased region" description="Acidic residues" evidence="4">
    <location>
        <begin position="1"/>
        <end position="16"/>
    </location>
</feature>
<comment type="similarity">
    <text evidence="1">Belongs to the shaker potassium channel beta subunit family.</text>
</comment>
<accession>A0A833SH91</accession>
<sequence length="102" mass="11563">MDYDGDDDDYDDDDNDKNDNRSENSCFIHVGTWTTFGIGGCSNEETAEAVVALAYDSGINVFDLSEAHSGHRAEIQFGRILLRRAWNRSSYVVTTKIYWNTK</sequence>
<name>A0A833SH91_9HYME</name>
<dbReference type="GO" id="GO:0044325">
    <property type="term" value="F:transmembrane transporter binding"/>
    <property type="evidence" value="ECO:0007669"/>
    <property type="project" value="TreeGrafter"/>
</dbReference>
<keyword evidence="7" id="KW-1185">Reference proteome</keyword>
<evidence type="ECO:0000259" key="5">
    <source>
        <dbReference type="Pfam" id="PF00248"/>
    </source>
</evidence>
<organism evidence="6 7">
    <name type="scientific">Frieseomelitta varia</name>
    <dbReference type="NCBI Taxonomy" id="561572"/>
    <lineage>
        <taxon>Eukaryota</taxon>
        <taxon>Metazoa</taxon>
        <taxon>Ecdysozoa</taxon>
        <taxon>Arthropoda</taxon>
        <taxon>Hexapoda</taxon>
        <taxon>Insecta</taxon>
        <taxon>Pterygota</taxon>
        <taxon>Neoptera</taxon>
        <taxon>Endopterygota</taxon>
        <taxon>Hymenoptera</taxon>
        <taxon>Apocrita</taxon>
        <taxon>Aculeata</taxon>
        <taxon>Apoidea</taxon>
        <taxon>Anthophila</taxon>
        <taxon>Apidae</taxon>
        <taxon>Frieseomelitta</taxon>
    </lineage>
</organism>
<comment type="caution">
    <text evidence="6">The sequence shown here is derived from an EMBL/GenBank/DDBJ whole genome shotgun (WGS) entry which is preliminary data.</text>
</comment>